<dbReference type="RefSeq" id="WP_318643386.1">
    <property type="nucleotide sequence ID" value="NZ_CP137892.1"/>
</dbReference>
<evidence type="ECO:0000313" key="3">
    <source>
        <dbReference type="Proteomes" id="UP001305928"/>
    </source>
</evidence>
<name>A0ABZ0PT73_9PSED</name>
<accession>A0ABZ0PT73</accession>
<reference evidence="2 3" key="1">
    <citation type="submission" date="2023-11" db="EMBL/GenBank/DDBJ databases">
        <title>Complete genome of Pseudomonas benzenivorans BA3361.</title>
        <authorList>
            <person name="Shin S.Y."/>
            <person name="Song J."/>
            <person name="Kang H."/>
        </authorList>
    </citation>
    <scope>NUCLEOTIDE SEQUENCE [LARGE SCALE GENOMIC DNA]</scope>
    <source>
        <strain evidence="2 3">HNIBRBA3361</strain>
    </source>
</reference>
<dbReference type="EMBL" id="CP137892">
    <property type="protein sequence ID" value="WPC04358.1"/>
    <property type="molecule type" value="Genomic_DNA"/>
</dbReference>
<gene>
    <name evidence="2" type="ORF">SBP02_16515</name>
</gene>
<feature type="region of interest" description="Disordered" evidence="1">
    <location>
        <begin position="1"/>
        <end position="38"/>
    </location>
</feature>
<feature type="compositionally biased region" description="Polar residues" evidence="1">
    <location>
        <begin position="19"/>
        <end position="30"/>
    </location>
</feature>
<organism evidence="2 3">
    <name type="scientific">Pseudomonas benzenivorans</name>
    <dbReference type="NCBI Taxonomy" id="556533"/>
    <lineage>
        <taxon>Bacteria</taxon>
        <taxon>Pseudomonadati</taxon>
        <taxon>Pseudomonadota</taxon>
        <taxon>Gammaproteobacteria</taxon>
        <taxon>Pseudomonadales</taxon>
        <taxon>Pseudomonadaceae</taxon>
        <taxon>Pseudomonas</taxon>
    </lineage>
</organism>
<protein>
    <submittedName>
        <fullName evidence="2">Uncharacterized protein</fullName>
    </submittedName>
</protein>
<keyword evidence="3" id="KW-1185">Reference proteome</keyword>
<dbReference type="Proteomes" id="UP001305928">
    <property type="component" value="Chromosome"/>
</dbReference>
<proteinExistence type="predicted"/>
<evidence type="ECO:0000313" key="2">
    <source>
        <dbReference type="EMBL" id="WPC04358.1"/>
    </source>
</evidence>
<sequence>MSVSRPTRISPALALLAPGSQSQAGEQSPSAPADGCADDVRRLSTFPFNLL</sequence>
<evidence type="ECO:0000256" key="1">
    <source>
        <dbReference type="SAM" id="MobiDB-lite"/>
    </source>
</evidence>